<dbReference type="AlphaFoldDB" id="A0A084INU2"/>
<feature type="domain" description="HTH arsR-type" evidence="1">
    <location>
        <begin position="1"/>
        <end position="100"/>
    </location>
</feature>
<dbReference type="RefSeq" id="WP_037335291.1">
    <property type="nucleotide sequence ID" value="NZ_APNK01000005.1"/>
</dbReference>
<dbReference type="GO" id="GO:0008757">
    <property type="term" value="F:S-adenosylmethionine-dependent methyltransferase activity"/>
    <property type="evidence" value="ECO:0007669"/>
    <property type="project" value="InterPro"/>
</dbReference>
<name>A0A084INU2_SALHC</name>
<dbReference type="InterPro" id="IPR013216">
    <property type="entry name" value="Methyltransf_11"/>
</dbReference>
<evidence type="ECO:0000259" key="1">
    <source>
        <dbReference type="PROSITE" id="PS50987"/>
    </source>
</evidence>
<dbReference type="PRINTS" id="PR00778">
    <property type="entry name" value="HTHARSR"/>
</dbReference>
<dbReference type="OrthoDB" id="5297460at2"/>
<keyword evidence="3" id="KW-1185">Reference proteome</keyword>
<dbReference type="GO" id="GO:0003700">
    <property type="term" value="F:DNA-binding transcription factor activity"/>
    <property type="evidence" value="ECO:0007669"/>
    <property type="project" value="InterPro"/>
</dbReference>
<dbReference type="InterPro" id="IPR036388">
    <property type="entry name" value="WH-like_DNA-bd_sf"/>
</dbReference>
<dbReference type="InterPro" id="IPR050508">
    <property type="entry name" value="Methyltransf_Superfamily"/>
</dbReference>
<dbReference type="CDD" id="cd00090">
    <property type="entry name" value="HTH_ARSR"/>
    <property type="match status" value="1"/>
</dbReference>
<accession>A0A084INU2</accession>
<dbReference type="Gene3D" id="1.10.10.10">
    <property type="entry name" value="Winged helix-like DNA-binding domain superfamily/Winged helix DNA-binding domain"/>
    <property type="match status" value="1"/>
</dbReference>
<dbReference type="STRING" id="1304275.C41B8_05723"/>
<dbReference type="InterPro" id="IPR001845">
    <property type="entry name" value="HTH_ArsR_DNA-bd_dom"/>
</dbReference>
<dbReference type="EMBL" id="APNK01000005">
    <property type="protein sequence ID" value="KEZ78376.1"/>
    <property type="molecule type" value="Genomic_DNA"/>
</dbReference>
<dbReference type="Proteomes" id="UP000028302">
    <property type="component" value="Unassembled WGS sequence"/>
</dbReference>
<dbReference type="eggNOG" id="COG2226">
    <property type="taxonomic scope" value="Bacteria"/>
</dbReference>
<dbReference type="Gene3D" id="3.40.50.150">
    <property type="entry name" value="Vaccinia Virus protein VP39"/>
    <property type="match status" value="1"/>
</dbReference>
<proteinExistence type="predicted"/>
<dbReference type="InterPro" id="IPR011991">
    <property type="entry name" value="ArsR-like_HTH"/>
</dbReference>
<reference evidence="2 3" key="1">
    <citation type="submission" date="2013-03" db="EMBL/GenBank/DDBJ databases">
        <title>Salinisphaera hydrothermalis C41B8 Genome Sequencing.</title>
        <authorList>
            <person name="Li C."/>
            <person name="Lai Q."/>
            <person name="Shao Z."/>
        </authorList>
    </citation>
    <scope>NUCLEOTIDE SEQUENCE [LARGE SCALE GENOMIC DNA]</scope>
    <source>
        <strain evidence="2 3">C41B8</strain>
    </source>
</reference>
<gene>
    <name evidence="2" type="ORF">C41B8_05723</name>
</gene>
<dbReference type="NCBIfam" id="NF033788">
    <property type="entry name" value="HTH_metalloreg"/>
    <property type="match status" value="1"/>
</dbReference>
<dbReference type="eggNOG" id="COG0640">
    <property type="taxonomic scope" value="Bacteria"/>
</dbReference>
<sequence length="310" mass="34267">MLDLNDSSQLLRLLAEPTRLRLLLLLGHEPLSVAELTSVTQLTQSRISSHLARLREAGLVVDGGLGVGNRYTVDATCWPRDIRPLWNLLSERIDDAQLAQDRERAAEIARRRSSRGGWAESVAGRMERQYSPGRTWEAVSRSMIELLDLGNVLDVGSGDGVLAELLSPRARRFTCLDLSDAVIEAARHRLADRANVGFEVGDMHALPWPDDVFDQVFMLHALSYSAQPAIALGEGARVLRPGGRLVVATIAQHEHEATVAAYDHVNLGFTPEQIGGWLEQAGLTVRDCAIRSRERQPPYFRLITASADKR</sequence>
<dbReference type="Pfam" id="PF01022">
    <property type="entry name" value="HTH_5"/>
    <property type="match status" value="1"/>
</dbReference>
<dbReference type="InterPro" id="IPR036390">
    <property type="entry name" value="WH_DNA-bd_sf"/>
</dbReference>
<protein>
    <submittedName>
        <fullName evidence="2">ArsR family transcriptional regulator</fullName>
    </submittedName>
</protein>
<dbReference type="SUPFAM" id="SSF46785">
    <property type="entry name" value="Winged helix' DNA-binding domain"/>
    <property type="match status" value="1"/>
</dbReference>
<dbReference type="CDD" id="cd02440">
    <property type="entry name" value="AdoMet_MTases"/>
    <property type="match status" value="1"/>
</dbReference>
<dbReference type="SMART" id="SM00418">
    <property type="entry name" value="HTH_ARSR"/>
    <property type="match status" value="1"/>
</dbReference>
<dbReference type="PANTHER" id="PTHR42912:SF80">
    <property type="entry name" value="METHYLTRANSFERASE DOMAIN-CONTAINING PROTEIN"/>
    <property type="match status" value="1"/>
</dbReference>
<evidence type="ECO:0000313" key="2">
    <source>
        <dbReference type="EMBL" id="KEZ78376.1"/>
    </source>
</evidence>
<comment type="caution">
    <text evidence="2">The sequence shown here is derived from an EMBL/GenBank/DDBJ whole genome shotgun (WGS) entry which is preliminary data.</text>
</comment>
<dbReference type="Pfam" id="PF08241">
    <property type="entry name" value="Methyltransf_11"/>
    <property type="match status" value="1"/>
</dbReference>
<dbReference type="PROSITE" id="PS50987">
    <property type="entry name" value="HTH_ARSR_2"/>
    <property type="match status" value="1"/>
</dbReference>
<dbReference type="PANTHER" id="PTHR42912">
    <property type="entry name" value="METHYLTRANSFERASE"/>
    <property type="match status" value="1"/>
</dbReference>
<dbReference type="InterPro" id="IPR029063">
    <property type="entry name" value="SAM-dependent_MTases_sf"/>
</dbReference>
<evidence type="ECO:0000313" key="3">
    <source>
        <dbReference type="Proteomes" id="UP000028302"/>
    </source>
</evidence>
<organism evidence="2 3">
    <name type="scientific">Salinisphaera hydrothermalis (strain C41B8)</name>
    <dbReference type="NCBI Taxonomy" id="1304275"/>
    <lineage>
        <taxon>Bacteria</taxon>
        <taxon>Pseudomonadati</taxon>
        <taxon>Pseudomonadota</taxon>
        <taxon>Gammaproteobacteria</taxon>
        <taxon>Salinisphaerales</taxon>
        <taxon>Salinisphaeraceae</taxon>
        <taxon>Salinisphaera</taxon>
    </lineage>
</organism>
<dbReference type="SUPFAM" id="SSF53335">
    <property type="entry name" value="S-adenosyl-L-methionine-dependent methyltransferases"/>
    <property type="match status" value="1"/>
</dbReference>